<gene>
    <name evidence="4" type="ORF">E6K71_08295</name>
</gene>
<dbReference type="GO" id="GO:0015562">
    <property type="term" value="F:efflux transmembrane transporter activity"/>
    <property type="evidence" value="ECO:0007669"/>
    <property type="project" value="TreeGrafter"/>
</dbReference>
<evidence type="ECO:0000313" key="4">
    <source>
        <dbReference type="EMBL" id="TMQ48040.1"/>
    </source>
</evidence>
<organism evidence="4 5">
    <name type="scientific">Eiseniibacteriota bacterium</name>
    <dbReference type="NCBI Taxonomy" id="2212470"/>
    <lineage>
        <taxon>Bacteria</taxon>
        <taxon>Candidatus Eiseniibacteriota</taxon>
    </lineage>
</organism>
<sequence length="311" mass="33919">MNDAKRRTHGAAIRPVVLLLVLALIGYFIWRYYTRREDYRGGNVQTTGTIEAEQVQLGFQVGGKIADVAVTEGSRVGRGETVARLDPRDLDMQVQSARAVVTSARASVAEALAGRDRNRTELARVRELLSKGYATAQQMDTVLAATRMAEAQVLAAEAQVRQAESALAQAELQRSYALLQAPGRGEVLERVHLPGEIVAAGTPVITIARNDTVKVHAAVDETKVGAVRPGDRVIVHVYTFDRRAFPGIVSDIAPAGEFATRKDWGARRRDIRTFTVTAHVPNPEHLLKDGMTAEVTIEVSPPVQAEARTQR</sequence>
<feature type="coiled-coil region" evidence="2">
    <location>
        <begin position="146"/>
        <end position="173"/>
    </location>
</feature>
<evidence type="ECO:0000256" key="1">
    <source>
        <dbReference type="ARBA" id="ARBA00009477"/>
    </source>
</evidence>
<feature type="transmembrane region" description="Helical" evidence="3">
    <location>
        <begin position="12"/>
        <end position="30"/>
    </location>
</feature>
<proteinExistence type="inferred from homology"/>
<dbReference type="Proteomes" id="UP000316292">
    <property type="component" value="Unassembled WGS sequence"/>
</dbReference>
<name>A0A538S9J1_UNCEI</name>
<dbReference type="NCBIfam" id="TIGR01730">
    <property type="entry name" value="RND_mfp"/>
    <property type="match status" value="1"/>
</dbReference>
<dbReference type="PANTHER" id="PTHR30469">
    <property type="entry name" value="MULTIDRUG RESISTANCE PROTEIN MDTA"/>
    <property type="match status" value="1"/>
</dbReference>
<evidence type="ECO:0000256" key="2">
    <source>
        <dbReference type="SAM" id="Coils"/>
    </source>
</evidence>
<dbReference type="Gene3D" id="1.10.287.470">
    <property type="entry name" value="Helix hairpin bin"/>
    <property type="match status" value="1"/>
</dbReference>
<evidence type="ECO:0000256" key="3">
    <source>
        <dbReference type="SAM" id="Phobius"/>
    </source>
</evidence>
<keyword evidence="2" id="KW-0175">Coiled coil</keyword>
<dbReference type="Gene3D" id="2.40.50.100">
    <property type="match status" value="1"/>
</dbReference>
<comment type="similarity">
    <text evidence="1">Belongs to the membrane fusion protein (MFP) (TC 8.A.1) family.</text>
</comment>
<dbReference type="AlphaFoldDB" id="A0A538S9J1"/>
<keyword evidence="3" id="KW-0812">Transmembrane</keyword>
<dbReference type="GO" id="GO:1990281">
    <property type="term" value="C:efflux pump complex"/>
    <property type="evidence" value="ECO:0007669"/>
    <property type="project" value="TreeGrafter"/>
</dbReference>
<evidence type="ECO:0000313" key="5">
    <source>
        <dbReference type="Proteomes" id="UP000316292"/>
    </source>
</evidence>
<dbReference type="SUPFAM" id="SSF111369">
    <property type="entry name" value="HlyD-like secretion proteins"/>
    <property type="match status" value="1"/>
</dbReference>
<dbReference type="InterPro" id="IPR006143">
    <property type="entry name" value="RND_pump_MFP"/>
</dbReference>
<keyword evidence="3" id="KW-0472">Membrane</keyword>
<comment type="caution">
    <text evidence="4">The sequence shown here is derived from an EMBL/GenBank/DDBJ whole genome shotgun (WGS) entry which is preliminary data.</text>
</comment>
<dbReference type="EMBL" id="VBOR01000089">
    <property type="protein sequence ID" value="TMQ48040.1"/>
    <property type="molecule type" value="Genomic_DNA"/>
</dbReference>
<reference evidence="4 5" key="1">
    <citation type="journal article" date="2019" name="Nat. Microbiol.">
        <title>Mediterranean grassland soil C-N compound turnover is dependent on rainfall and depth, and is mediated by genomically divergent microorganisms.</title>
        <authorList>
            <person name="Diamond S."/>
            <person name="Andeer P.F."/>
            <person name="Li Z."/>
            <person name="Crits-Christoph A."/>
            <person name="Burstein D."/>
            <person name="Anantharaman K."/>
            <person name="Lane K.R."/>
            <person name="Thomas B.C."/>
            <person name="Pan C."/>
            <person name="Northen T.R."/>
            <person name="Banfield J.F."/>
        </authorList>
    </citation>
    <scope>NUCLEOTIDE SEQUENCE [LARGE SCALE GENOMIC DNA]</scope>
    <source>
        <strain evidence="4">WS_1</strain>
    </source>
</reference>
<dbReference type="Gene3D" id="2.40.30.170">
    <property type="match status" value="1"/>
</dbReference>
<protein>
    <submittedName>
        <fullName evidence="4">Efflux RND transporter periplasmic adaptor subunit</fullName>
    </submittedName>
</protein>
<keyword evidence="3" id="KW-1133">Transmembrane helix</keyword>
<accession>A0A538S9J1</accession>